<dbReference type="SMART" id="SM00955">
    <property type="entry name" value="RNB"/>
    <property type="match status" value="1"/>
</dbReference>
<dbReference type="EMBL" id="CP065938">
    <property type="protein sequence ID" value="UWX05507.1"/>
    <property type="molecule type" value="Genomic_DNA"/>
</dbReference>
<dbReference type="InterPro" id="IPR012340">
    <property type="entry name" value="NA-bd_OB-fold"/>
</dbReference>
<protein>
    <submittedName>
        <fullName evidence="2">RNB domain-containing ribonuclease</fullName>
    </submittedName>
</protein>
<dbReference type="PANTHER" id="PTHR23355">
    <property type="entry name" value="RIBONUCLEASE"/>
    <property type="match status" value="1"/>
</dbReference>
<sequence length="757" mass="86453">MPIKVGLLVEFMQDNTPTLGCVLDEQGGKIRLLLANRREINLTQSRLLPWIGPIIQATAKEDIVSGLIAHKELRQKTKENIDIAELWKMTQGEVTEESADFFAGLMENNINPDIVAGYAHALLECKNYFKFQNPLFEVYSQETAEAKLLAEKQQKEKTALVSGGADWFKHLWDLYCKHQHVTDKDKAKEPPEPVAATLKGLLLKHMAETESHEENLLWKQVTKQIPDETYLAYYLAVTWKLVPEHYNFWLSKIDYDETDNFALPFADELAAIQELAKKLSEKENFNPLPLPREQSRYKNALHCSLDKKQELCGIFSSIAQKEFISIDSASTKDIDDAFSFEEHADQTKEIHISLACPAFFWQFQSDFDKIIAKRCTSIYLPEKNLHMLPEELSTNSFSLVENQIKPSMLIKAVFNAENELIDCGISFSRVHVCDNLQYSACEAVLSETISQIEEAKETVRQSSCHYPVNEERYAPDENALAKARKYGALLEKAYLFAEAHMQKRIENGAVIIERDEYDLYLEGTGSKTQVHLEPMPQSPKAQLIVSELMVIANSIAADFAVSHEIPLFFRTQHIGIPKEMAGIWKKPEEIAKIARLLSPALTEIEAKPHTGLGLKAYSPVTSPLRRYADLVNQAQIMHFTFFQEPLFNKEEMENMLMNFNIHNGLASQVQRSRPRYWRFVFIQQEAKRQGENCSFHGIISDENDMYVTVSLTREQILVRAKRQLFGDKALLGQEVLVRLGKINPLLFEASIMNVQEL</sequence>
<reference evidence="2" key="1">
    <citation type="submission" date="2020-12" db="EMBL/GenBank/DDBJ databases">
        <title>Taurinivorans muris gen. nov., sp. nov., fundamental and realized metabolic niche of a ubiquitous sulfidogenic bacterium in the murine intestine.</title>
        <authorList>
            <person name="Ye H."/>
            <person name="Hanson B.T."/>
            <person name="Loy A."/>
        </authorList>
    </citation>
    <scope>NUCLEOTIDE SEQUENCE</scope>
    <source>
        <strain evidence="2">LT0009</strain>
    </source>
</reference>
<gene>
    <name evidence="2" type="ORF">JBF11_08675</name>
</gene>
<name>A0ABY5Y029_9BACT</name>
<organism evidence="2 3">
    <name type="scientific">Taurinivorans muris</name>
    <dbReference type="NCBI Taxonomy" id="2787751"/>
    <lineage>
        <taxon>Bacteria</taxon>
        <taxon>Pseudomonadati</taxon>
        <taxon>Thermodesulfobacteriota</taxon>
        <taxon>Desulfovibrionia</taxon>
        <taxon>Desulfovibrionales</taxon>
        <taxon>Desulfovibrionaceae</taxon>
        <taxon>Taurinivorans</taxon>
    </lineage>
</organism>
<keyword evidence="3" id="KW-1185">Reference proteome</keyword>
<evidence type="ECO:0000313" key="2">
    <source>
        <dbReference type="EMBL" id="UWX05507.1"/>
    </source>
</evidence>
<evidence type="ECO:0000313" key="3">
    <source>
        <dbReference type="Proteomes" id="UP001058120"/>
    </source>
</evidence>
<dbReference type="Pfam" id="PF00773">
    <property type="entry name" value="RNB"/>
    <property type="match status" value="1"/>
</dbReference>
<dbReference type="SUPFAM" id="SSF50249">
    <property type="entry name" value="Nucleic acid-binding proteins"/>
    <property type="match status" value="1"/>
</dbReference>
<feature type="domain" description="RNB" evidence="1">
    <location>
        <begin position="308"/>
        <end position="642"/>
    </location>
</feature>
<accession>A0ABY5Y029</accession>
<evidence type="ECO:0000259" key="1">
    <source>
        <dbReference type="SMART" id="SM00955"/>
    </source>
</evidence>
<dbReference type="RefSeq" id="WP_334315090.1">
    <property type="nucleotide sequence ID" value="NZ_CP065938.1"/>
</dbReference>
<dbReference type="InterPro" id="IPR001900">
    <property type="entry name" value="RNase_II/R"/>
</dbReference>
<proteinExistence type="predicted"/>
<dbReference type="PANTHER" id="PTHR23355:SF59">
    <property type="entry name" value="EXORIBONUCLEASE II, MITOCHONDRIAL"/>
    <property type="match status" value="1"/>
</dbReference>
<dbReference type="Proteomes" id="UP001058120">
    <property type="component" value="Chromosome"/>
</dbReference>
<dbReference type="InterPro" id="IPR050180">
    <property type="entry name" value="RNR_Ribonuclease"/>
</dbReference>